<evidence type="ECO:0000313" key="2">
    <source>
        <dbReference type="EMBL" id="OAF05449.1"/>
    </source>
</evidence>
<name>A0A176YHZ0_9BRAD</name>
<accession>A0A176YHZ0</accession>
<dbReference type="RefSeq" id="WP_063703541.1">
    <property type="nucleotide sequence ID" value="NZ_LUUB01000079.1"/>
</dbReference>
<dbReference type="AlphaFoldDB" id="A0A176YHZ0"/>
<keyword evidence="3" id="KW-1185">Reference proteome</keyword>
<dbReference type="Proteomes" id="UP000076959">
    <property type="component" value="Unassembled WGS sequence"/>
</dbReference>
<proteinExistence type="predicted"/>
<protein>
    <submittedName>
        <fullName evidence="2">Uncharacterized protein</fullName>
    </submittedName>
</protein>
<comment type="caution">
    <text evidence="2">The sequence shown here is derived from an EMBL/GenBank/DDBJ whole genome shotgun (WGS) entry which is preliminary data.</text>
</comment>
<dbReference type="STRING" id="1505087.AYJ54_00655"/>
<reference evidence="2 3" key="1">
    <citation type="submission" date="2016-03" db="EMBL/GenBank/DDBJ databases">
        <title>Draft Genome Sequence of the Strain BR 10245 (Bradyrhizobium sp.) isolated from nodules of Centrolobium paraense.</title>
        <authorList>
            <person name="Simoes-Araujo J.L.Sr."/>
            <person name="Barauna A.C."/>
            <person name="Silva K."/>
            <person name="Zilli J.E."/>
        </authorList>
    </citation>
    <scope>NUCLEOTIDE SEQUENCE [LARGE SCALE GENOMIC DNA]</scope>
    <source>
        <strain evidence="2 3">BR 10245</strain>
    </source>
</reference>
<keyword evidence="1" id="KW-0175">Coiled coil</keyword>
<sequence length="136" mass="14332">MSVSELRQAFKDLPGSENLIVSYADNGNQIIQIGDKSVEVGPMASNDEIRLALQNPFIRTENTKVSVTGAKFLAEQIRTQLAAAKAELATAGTDMAAAMTELQDTVVEAKNQVKAVKDETADLKAALGLNSNGGPA</sequence>
<organism evidence="2 3">
    <name type="scientific">Bradyrhizobium centrolobii</name>
    <dbReference type="NCBI Taxonomy" id="1505087"/>
    <lineage>
        <taxon>Bacteria</taxon>
        <taxon>Pseudomonadati</taxon>
        <taxon>Pseudomonadota</taxon>
        <taxon>Alphaproteobacteria</taxon>
        <taxon>Hyphomicrobiales</taxon>
        <taxon>Nitrobacteraceae</taxon>
        <taxon>Bradyrhizobium</taxon>
    </lineage>
</organism>
<feature type="coiled-coil region" evidence="1">
    <location>
        <begin position="99"/>
        <end position="126"/>
    </location>
</feature>
<evidence type="ECO:0000256" key="1">
    <source>
        <dbReference type="SAM" id="Coils"/>
    </source>
</evidence>
<dbReference type="EMBL" id="LUUB01000079">
    <property type="protein sequence ID" value="OAF05449.1"/>
    <property type="molecule type" value="Genomic_DNA"/>
</dbReference>
<gene>
    <name evidence="2" type="ORF">AYJ54_00655</name>
</gene>
<evidence type="ECO:0000313" key="3">
    <source>
        <dbReference type="Proteomes" id="UP000076959"/>
    </source>
</evidence>